<evidence type="ECO:0000313" key="2">
    <source>
        <dbReference type="EMBL" id="MFD1991969.1"/>
    </source>
</evidence>
<comment type="caution">
    <text evidence="2">The sequence shown here is derived from an EMBL/GenBank/DDBJ whole genome shotgun (WGS) entry which is preliminary data.</text>
</comment>
<accession>A0ABW4V0T5</accession>
<feature type="domain" description="Knr4/Smi1-like" evidence="1">
    <location>
        <begin position="147"/>
        <end position="278"/>
    </location>
</feature>
<evidence type="ECO:0000259" key="1">
    <source>
        <dbReference type="SMART" id="SM00860"/>
    </source>
</evidence>
<dbReference type="InterPro" id="IPR018958">
    <property type="entry name" value="Knr4/Smi1-like_dom"/>
</dbReference>
<reference evidence="3" key="1">
    <citation type="journal article" date="2019" name="Int. J. Syst. Evol. Microbiol.">
        <title>The Global Catalogue of Microorganisms (GCM) 10K type strain sequencing project: providing services to taxonomists for standard genome sequencing and annotation.</title>
        <authorList>
            <consortium name="The Broad Institute Genomics Platform"/>
            <consortium name="The Broad Institute Genome Sequencing Center for Infectious Disease"/>
            <person name="Wu L."/>
            <person name="Ma J."/>
        </authorList>
    </citation>
    <scope>NUCLEOTIDE SEQUENCE [LARGE SCALE GENOMIC DNA]</scope>
    <source>
        <strain evidence="3">CGMCC 1.15067</strain>
    </source>
</reference>
<dbReference type="SUPFAM" id="SSF160631">
    <property type="entry name" value="SMI1/KNR4-like"/>
    <property type="match status" value="1"/>
</dbReference>
<gene>
    <name evidence="2" type="ORF">ACFSGI_18510</name>
</gene>
<organism evidence="2 3">
    <name type="scientific">Paenibacillus nicotianae</name>
    <dbReference type="NCBI Taxonomy" id="1526551"/>
    <lineage>
        <taxon>Bacteria</taxon>
        <taxon>Bacillati</taxon>
        <taxon>Bacillota</taxon>
        <taxon>Bacilli</taxon>
        <taxon>Bacillales</taxon>
        <taxon>Paenibacillaceae</taxon>
        <taxon>Paenibacillus</taxon>
    </lineage>
</organism>
<proteinExistence type="predicted"/>
<dbReference type="InterPro" id="IPR037883">
    <property type="entry name" value="Knr4/Smi1-like_sf"/>
</dbReference>
<dbReference type="RefSeq" id="WP_204825643.1">
    <property type="nucleotide sequence ID" value="NZ_JBHUGF010000010.1"/>
</dbReference>
<evidence type="ECO:0000313" key="3">
    <source>
        <dbReference type="Proteomes" id="UP001597403"/>
    </source>
</evidence>
<dbReference type="SMART" id="SM00860">
    <property type="entry name" value="SMI1_KNR4"/>
    <property type="match status" value="1"/>
</dbReference>
<dbReference type="Pfam" id="PF09346">
    <property type="entry name" value="SMI1_KNR4"/>
    <property type="match status" value="1"/>
</dbReference>
<name>A0ABW4V0T5_9BACL</name>
<dbReference type="Gene3D" id="3.40.1580.10">
    <property type="entry name" value="SMI1/KNR4-like"/>
    <property type="match status" value="1"/>
</dbReference>
<keyword evidence="3" id="KW-1185">Reference proteome</keyword>
<dbReference type="EMBL" id="JBHUGF010000010">
    <property type="protein sequence ID" value="MFD1991969.1"/>
    <property type="molecule type" value="Genomic_DNA"/>
</dbReference>
<sequence>MSKKKLIIEKETELLALHRILFETKFTPHLTDNRISASPFTANLANSTLEAIINLQCEQNASKLKSWKDWLEKKQPWIWRRSLSYLLQRPPFQWDKMKLENRFNYIRWVFSPYPIADDEISKFIKEYEHYLQITQDGYDSKLRTFGQATESMIEKFTDYHKISLPEDYKMFLKNNNGGTILTHYWLFIVQEINEAIPLEALYGIEIESSMSLEVWNRDQDEIPSHYLVIGESGDNGKILLDTGLSNEIYFMKNEFREEPESENGIYRIAESFDDFMKSLKKFDSKIRL</sequence>
<dbReference type="Proteomes" id="UP001597403">
    <property type="component" value="Unassembled WGS sequence"/>
</dbReference>
<protein>
    <submittedName>
        <fullName evidence="2">SMI1/KNR4 family protein</fullName>
    </submittedName>
</protein>